<dbReference type="Gene3D" id="3.40.630.30">
    <property type="match status" value="1"/>
</dbReference>
<dbReference type="PROSITE" id="PS51186">
    <property type="entry name" value="GNAT"/>
    <property type="match status" value="1"/>
</dbReference>
<dbReference type="AlphaFoldDB" id="A0A0E9NEH7"/>
<name>A0A0E9NEH7_SAICN</name>
<comment type="caution">
    <text evidence="2">The sequence shown here is derived from an EMBL/GenBank/DDBJ whole genome shotgun (WGS) entry which is preliminary data.</text>
</comment>
<sequence length="158" mass="17748">MSHSTEVQIRRITPDQTIPLRHSVLWPDRPQSYVLLEDDFSDTATHFGAFILSSTVPIGVISLFALPSDDANTASYRFRKFAVDPAHQNRGIGTLLLQKVMTTCMERGASEVWCDARIDACGLYEKFGMYKNQGQGEWVKGGIEYVRMVKQFNSPTNG</sequence>
<reference evidence="2 3" key="3">
    <citation type="journal article" date="2015" name="Genome Announc.">
        <title>Draft Genome Sequence of the Archiascomycetous Yeast Saitoella complicata.</title>
        <authorList>
            <person name="Yamauchi K."/>
            <person name="Kondo S."/>
            <person name="Hamamoto M."/>
            <person name="Takahashi Y."/>
            <person name="Ogura Y."/>
            <person name="Hayashi T."/>
            <person name="Nishida H."/>
        </authorList>
    </citation>
    <scope>NUCLEOTIDE SEQUENCE [LARGE SCALE GENOMIC DNA]</scope>
    <source>
        <strain evidence="2 3">NRRL Y-17804</strain>
    </source>
</reference>
<reference evidence="2 3" key="2">
    <citation type="journal article" date="2014" name="J. Gen. Appl. Microbiol.">
        <title>The early diverging ascomycetous budding yeast Saitoella complicata has three histone deacetylases belonging to the Clr6, Hos2, and Rpd3 lineages.</title>
        <authorList>
            <person name="Nishida H."/>
            <person name="Matsumoto T."/>
            <person name="Kondo S."/>
            <person name="Hamamoto M."/>
            <person name="Yoshikawa H."/>
        </authorList>
    </citation>
    <scope>NUCLEOTIDE SEQUENCE [LARGE SCALE GENOMIC DNA]</scope>
    <source>
        <strain evidence="2 3">NRRL Y-17804</strain>
    </source>
</reference>
<dbReference type="InterPro" id="IPR000182">
    <property type="entry name" value="GNAT_dom"/>
</dbReference>
<dbReference type="UniPathway" id="UPA00113">
    <property type="reaction ID" value="UER00529"/>
</dbReference>
<dbReference type="SUPFAM" id="SSF55729">
    <property type="entry name" value="Acyl-CoA N-acyltransferases (Nat)"/>
    <property type="match status" value="1"/>
</dbReference>
<dbReference type="CDD" id="cd04301">
    <property type="entry name" value="NAT_SF"/>
    <property type="match status" value="1"/>
</dbReference>
<dbReference type="Proteomes" id="UP000033140">
    <property type="component" value="Unassembled WGS sequence"/>
</dbReference>
<evidence type="ECO:0000313" key="2">
    <source>
        <dbReference type="EMBL" id="GAO47815.1"/>
    </source>
</evidence>
<dbReference type="GO" id="GO:0006048">
    <property type="term" value="P:UDP-N-acetylglucosamine biosynthetic process"/>
    <property type="evidence" value="ECO:0007669"/>
    <property type="project" value="UniProtKB-UniPathway"/>
</dbReference>
<gene>
    <name evidence="2" type="ORF">G7K_2013-t1</name>
</gene>
<dbReference type="EMBL" id="BACD03000011">
    <property type="protein sequence ID" value="GAO47815.1"/>
    <property type="molecule type" value="Genomic_DNA"/>
</dbReference>
<dbReference type="GO" id="GO:0016747">
    <property type="term" value="F:acyltransferase activity, transferring groups other than amino-acyl groups"/>
    <property type="evidence" value="ECO:0007669"/>
    <property type="project" value="InterPro"/>
</dbReference>
<evidence type="ECO:0000313" key="3">
    <source>
        <dbReference type="Proteomes" id="UP000033140"/>
    </source>
</evidence>
<dbReference type="Pfam" id="PF00583">
    <property type="entry name" value="Acetyltransf_1"/>
    <property type="match status" value="1"/>
</dbReference>
<reference evidence="2 3" key="1">
    <citation type="journal article" date="2011" name="J. Gen. Appl. Microbiol.">
        <title>Draft genome sequencing of the enigmatic yeast Saitoella complicata.</title>
        <authorList>
            <person name="Nishida H."/>
            <person name="Hamamoto M."/>
            <person name="Sugiyama J."/>
        </authorList>
    </citation>
    <scope>NUCLEOTIDE SEQUENCE [LARGE SCALE GENOMIC DNA]</scope>
    <source>
        <strain evidence="2 3">NRRL Y-17804</strain>
    </source>
</reference>
<dbReference type="InterPro" id="IPR016181">
    <property type="entry name" value="Acyl_CoA_acyltransferase"/>
</dbReference>
<keyword evidence="3" id="KW-1185">Reference proteome</keyword>
<accession>A0A0E9NEH7</accession>
<organism evidence="2 3">
    <name type="scientific">Saitoella complicata (strain BCRC 22490 / CBS 7301 / JCM 7358 / NBRC 10748 / NRRL Y-17804)</name>
    <dbReference type="NCBI Taxonomy" id="698492"/>
    <lineage>
        <taxon>Eukaryota</taxon>
        <taxon>Fungi</taxon>
        <taxon>Dikarya</taxon>
        <taxon>Ascomycota</taxon>
        <taxon>Taphrinomycotina</taxon>
        <taxon>Taphrinomycotina incertae sedis</taxon>
        <taxon>Saitoella</taxon>
    </lineage>
</organism>
<proteinExistence type="predicted"/>
<evidence type="ECO:0000259" key="1">
    <source>
        <dbReference type="PROSITE" id="PS51186"/>
    </source>
</evidence>
<feature type="domain" description="N-acetyltransferase" evidence="1">
    <location>
        <begin position="7"/>
        <end position="150"/>
    </location>
</feature>
<protein>
    <recommendedName>
        <fullName evidence="1">N-acetyltransferase domain-containing protein</fullName>
    </recommendedName>
</protein>